<feature type="binding site" evidence="8">
    <location>
        <position position="126"/>
    </location>
    <ligand>
        <name>substrate</name>
    </ligand>
</feature>
<name>A0A841RE90_9SPIO</name>
<keyword evidence="2 10" id="KW-0645">Protease</keyword>
<feature type="binding site" evidence="8">
    <location>
        <position position="156"/>
    </location>
    <ligand>
        <name>substrate</name>
    </ligand>
</feature>
<dbReference type="SUPFAM" id="SSF50156">
    <property type="entry name" value="PDZ domain-like"/>
    <property type="match status" value="2"/>
</dbReference>
<dbReference type="EC" id="3.4.21.107" evidence="10"/>
<dbReference type="InterPro" id="IPR011782">
    <property type="entry name" value="Pept_S1C_Do"/>
</dbReference>
<dbReference type="Gene3D" id="2.40.10.120">
    <property type="match status" value="1"/>
</dbReference>
<keyword evidence="5 10" id="KW-0378">Hydrolase</keyword>
<feature type="active site" description="Charge relay system" evidence="7">
    <location>
        <position position="156"/>
    </location>
</feature>
<dbReference type="InterPro" id="IPR001478">
    <property type="entry name" value="PDZ"/>
</dbReference>
<dbReference type="Gene3D" id="2.30.42.10">
    <property type="match status" value="2"/>
</dbReference>
<comment type="similarity">
    <text evidence="1">Belongs to the peptidase S1C family.</text>
</comment>
<dbReference type="InterPro" id="IPR001940">
    <property type="entry name" value="Peptidase_S1C"/>
</dbReference>
<keyword evidence="11" id="KW-1185">Reference proteome</keyword>
<evidence type="ECO:0000259" key="9">
    <source>
        <dbReference type="PROSITE" id="PS50106"/>
    </source>
</evidence>
<dbReference type="InterPro" id="IPR009003">
    <property type="entry name" value="Peptidase_S1_PA"/>
</dbReference>
<evidence type="ECO:0000256" key="1">
    <source>
        <dbReference type="ARBA" id="ARBA00010541"/>
    </source>
</evidence>
<dbReference type="Pfam" id="PF13365">
    <property type="entry name" value="Trypsin_2"/>
    <property type="match status" value="1"/>
</dbReference>
<dbReference type="PANTHER" id="PTHR43343">
    <property type="entry name" value="PEPTIDASE S12"/>
    <property type="match status" value="1"/>
</dbReference>
<dbReference type="Proteomes" id="UP000587760">
    <property type="component" value="Unassembled WGS sequence"/>
</dbReference>
<dbReference type="SMART" id="SM00228">
    <property type="entry name" value="PDZ"/>
    <property type="match status" value="2"/>
</dbReference>
<proteinExistence type="inferred from homology"/>
<evidence type="ECO:0000256" key="2">
    <source>
        <dbReference type="ARBA" id="ARBA00022670"/>
    </source>
</evidence>
<evidence type="ECO:0000256" key="3">
    <source>
        <dbReference type="ARBA" id="ARBA00022729"/>
    </source>
</evidence>
<dbReference type="GO" id="GO:0006508">
    <property type="term" value="P:proteolysis"/>
    <property type="evidence" value="ECO:0007669"/>
    <property type="project" value="UniProtKB-KW"/>
</dbReference>
<protein>
    <submittedName>
        <fullName evidence="10">Serine protease Do</fullName>
        <ecNumber evidence="10">3.4.21.107</ecNumber>
    </submittedName>
</protein>
<dbReference type="Pfam" id="PF13180">
    <property type="entry name" value="PDZ_2"/>
    <property type="match status" value="2"/>
</dbReference>
<sequence length="480" mass="51656">MYKPTKIILVLLLSLVGISGLYSENPGSGSSDDSYMYAMQNKFREVARTTLPAVVEINVTEIVKQTIPGQSFSPFNFFGDSWPFSNPDQNNDNQAPQEREFKKEGLGSGVLVRRDGRKYFAVTNNHVVGEADEISVKLYDGRTFDATVVGTDSRTDLALITFESRESLPLMDMADSDRLMVGDIVFAVGNPLGFESTVTQGIVSALGRKAQEGSTIADFTDYIQTDAAINPGNSGGALVNLNGQLIGINTWIASRSGGSVGLGFAIPVNTVKRVVDDFVTKGRVEYGWLGVTIGNPPAEGMDFDGETGAFTGNIFAGSPAEKGGLLPGDLIIGVDGRKVESSDQLQRLIGTLPPGRDISLDIIRLGKKENIRVRLDARKSEQEIADDGGLWPGVYVSPLTDEIKDQLELSGRTRGVIVAYVAEGSSSAAAGIRQGDVITRVNSSRIADLTDFYKALNDDGDEINFRILRDGKEILLGIVK</sequence>
<gene>
    <name evidence="10" type="ORF">HNR50_003000</name>
</gene>
<feature type="binding site" evidence="8">
    <location>
        <begin position="232"/>
        <end position="234"/>
    </location>
    <ligand>
        <name>substrate</name>
    </ligand>
</feature>
<dbReference type="RefSeq" id="WP_184747573.1">
    <property type="nucleotide sequence ID" value="NZ_JACHGJ010000006.1"/>
</dbReference>
<dbReference type="EMBL" id="JACHGJ010000006">
    <property type="protein sequence ID" value="MBB6481320.1"/>
    <property type="molecule type" value="Genomic_DNA"/>
</dbReference>
<dbReference type="InterPro" id="IPR036034">
    <property type="entry name" value="PDZ_sf"/>
</dbReference>
<dbReference type="AlphaFoldDB" id="A0A841RE90"/>
<evidence type="ECO:0000256" key="8">
    <source>
        <dbReference type="PIRSR" id="PIRSR611782-2"/>
    </source>
</evidence>
<dbReference type="PANTHER" id="PTHR43343:SF3">
    <property type="entry name" value="PROTEASE DO-LIKE 8, CHLOROPLASTIC"/>
    <property type="match status" value="1"/>
</dbReference>
<dbReference type="SUPFAM" id="SSF50494">
    <property type="entry name" value="Trypsin-like serine proteases"/>
    <property type="match status" value="1"/>
</dbReference>
<feature type="active site" description="Charge relay system" evidence="7">
    <location>
        <position position="234"/>
    </location>
</feature>
<evidence type="ECO:0000256" key="7">
    <source>
        <dbReference type="PIRSR" id="PIRSR611782-1"/>
    </source>
</evidence>
<dbReference type="FunFam" id="2.40.10.10:FF:000001">
    <property type="entry name" value="Periplasmic serine protease DegS"/>
    <property type="match status" value="1"/>
</dbReference>
<feature type="active site" description="Charge relay system" evidence="7">
    <location>
        <position position="126"/>
    </location>
</feature>
<feature type="domain" description="PDZ" evidence="9">
    <location>
        <begin position="372"/>
        <end position="471"/>
    </location>
</feature>
<organism evidence="10 11">
    <name type="scientific">Spirochaeta isovalerica</name>
    <dbReference type="NCBI Taxonomy" id="150"/>
    <lineage>
        <taxon>Bacteria</taxon>
        <taxon>Pseudomonadati</taxon>
        <taxon>Spirochaetota</taxon>
        <taxon>Spirochaetia</taxon>
        <taxon>Spirochaetales</taxon>
        <taxon>Spirochaetaceae</taxon>
        <taxon>Spirochaeta</taxon>
    </lineage>
</organism>
<dbReference type="InterPro" id="IPR051201">
    <property type="entry name" value="Chloro_Bact_Ser_Proteases"/>
</dbReference>
<keyword evidence="6" id="KW-0720">Serine protease</keyword>
<evidence type="ECO:0000256" key="4">
    <source>
        <dbReference type="ARBA" id="ARBA00022737"/>
    </source>
</evidence>
<dbReference type="GO" id="GO:0004252">
    <property type="term" value="F:serine-type endopeptidase activity"/>
    <property type="evidence" value="ECO:0007669"/>
    <property type="project" value="InterPro"/>
</dbReference>
<comment type="caution">
    <text evidence="10">The sequence shown here is derived from an EMBL/GenBank/DDBJ whole genome shotgun (WGS) entry which is preliminary data.</text>
</comment>
<evidence type="ECO:0000256" key="6">
    <source>
        <dbReference type="ARBA" id="ARBA00022825"/>
    </source>
</evidence>
<feature type="domain" description="PDZ" evidence="9">
    <location>
        <begin position="278"/>
        <end position="366"/>
    </location>
</feature>
<keyword evidence="4" id="KW-0677">Repeat</keyword>
<evidence type="ECO:0000313" key="10">
    <source>
        <dbReference type="EMBL" id="MBB6481320.1"/>
    </source>
</evidence>
<dbReference type="NCBIfam" id="TIGR02037">
    <property type="entry name" value="degP_htrA_DO"/>
    <property type="match status" value="1"/>
</dbReference>
<keyword evidence="3" id="KW-0732">Signal</keyword>
<dbReference type="PRINTS" id="PR00834">
    <property type="entry name" value="PROTEASES2C"/>
</dbReference>
<accession>A0A841RE90</accession>
<evidence type="ECO:0000313" key="11">
    <source>
        <dbReference type="Proteomes" id="UP000587760"/>
    </source>
</evidence>
<evidence type="ECO:0000256" key="5">
    <source>
        <dbReference type="ARBA" id="ARBA00022801"/>
    </source>
</evidence>
<reference evidence="10 11" key="1">
    <citation type="submission" date="2020-08" db="EMBL/GenBank/DDBJ databases">
        <title>Genomic Encyclopedia of Type Strains, Phase IV (KMG-IV): sequencing the most valuable type-strain genomes for metagenomic binning, comparative biology and taxonomic classification.</title>
        <authorList>
            <person name="Goeker M."/>
        </authorList>
    </citation>
    <scope>NUCLEOTIDE SEQUENCE [LARGE SCALE GENOMIC DNA]</scope>
    <source>
        <strain evidence="10 11">DSM 2461</strain>
    </source>
</reference>
<dbReference type="PROSITE" id="PS50106">
    <property type="entry name" value="PDZ"/>
    <property type="match status" value="2"/>
</dbReference>